<dbReference type="EMBL" id="AAHQIS010000021">
    <property type="protein sequence ID" value="EBZ1962947.1"/>
    <property type="molecule type" value="Genomic_DNA"/>
</dbReference>
<feature type="domain" description="HNH endonuclease 5" evidence="1">
    <location>
        <begin position="4"/>
        <end position="56"/>
    </location>
</feature>
<keyword evidence="2" id="KW-0255">Endonuclease</keyword>
<organism evidence="2">
    <name type="scientific">Salmonella enterica subsp. enterica serovar Bredeney</name>
    <dbReference type="NCBI Taxonomy" id="134047"/>
    <lineage>
        <taxon>Bacteria</taxon>
        <taxon>Pseudomonadati</taxon>
        <taxon>Pseudomonadota</taxon>
        <taxon>Gammaproteobacteria</taxon>
        <taxon>Enterobacterales</taxon>
        <taxon>Enterobacteriaceae</taxon>
        <taxon>Salmonella</taxon>
    </lineage>
</organism>
<dbReference type="Pfam" id="PF14279">
    <property type="entry name" value="HNH_5"/>
    <property type="match status" value="1"/>
</dbReference>
<protein>
    <submittedName>
        <fullName evidence="2">HNH endonuclease</fullName>
    </submittedName>
</protein>
<proteinExistence type="predicted"/>
<evidence type="ECO:0000313" key="2">
    <source>
        <dbReference type="EMBL" id="EBZ1962947.1"/>
    </source>
</evidence>
<reference evidence="2" key="1">
    <citation type="submission" date="2018-10" db="EMBL/GenBank/DDBJ databases">
        <authorList>
            <person name="Ashton P.M."/>
            <person name="Dallman T."/>
            <person name="Nair S."/>
            <person name="De Pinna E."/>
            <person name="Peters T."/>
            <person name="Grant K."/>
        </authorList>
    </citation>
    <scope>NUCLEOTIDE SEQUENCE</scope>
    <source>
        <strain evidence="2">548566</strain>
    </source>
</reference>
<name>A0A5X2B113_SALET</name>
<comment type="caution">
    <text evidence="2">The sequence shown here is derived from an EMBL/GenBank/DDBJ whole genome shotgun (WGS) entry which is preliminary data.</text>
</comment>
<evidence type="ECO:0000259" key="1">
    <source>
        <dbReference type="Pfam" id="PF14279"/>
    </source>
</evidence>
<gene>
    <name evidence="2" type="ORF">D8R59_22755</name>
</gene>
<keyword evidence="2" id="KW-0540">Nuclease</keyword>
<dbReference type="GO" id="GO:0004519">
    <property type="term" value="F:endonuclease activity"/>
    <property type="evidence" value="ECO:0007669"/>
    <property type="project" value="UniProtKB-KW"/>
</dbReference>
<dbReference type="AlphaFoldDB" id="A0A5X2B113"/>
<dbReference type="InterPro" id="IPR029471">
    <property type="entry name" value="HNH_5"/>
</dbReference>
<keyword evidence="2" id="KW-0378">Hydrolase</keyword>
<accession>A0A5X2B113</accession>
<sequence length="314" mass="35872">MEKCIICLEEKEATSFGEEHVIPETIGGNYIINNVCNSCNSNLGQKVDIKIINEFLPVCLRHEKDIRGKSGLLPIMFPGTFENEFDKKEKYRLEHDENGNIRPVLIYKQPSIKKIEEEIYSIQIAFDNSLSEDEMLKKSKQIISKEMKRRGVETYDINGCFEKVNTKIKLSINREITNSDSFISILKMAYEFAASNINGYVDDEKAIAIADVLKKASYSDALKYVSMRENSWGRGKFDKLFPDSHFIIVNCFDGILGALVSLHNIGDYTVKLSSKSFVINNKPSSKILINNIKDKSYKIFHNNDTVFILFNNCQ</sequence>